<feature type="signal peptide" evidence="2">
    <location>
        <begin position="1"/>
        <end position="22"/>
    </location>
</feature>
<dbReference type="Proteomes" id="UP001527202">
    <property type="component" value="Unassembled WGS sequence"/>
</dbReference>
<organism evidence="4 5">
    <name type="scientific">Paenibacillus chitinolyticus</name>
    <dbReference type="NCBI Taxonomy" id="79263"/>
    <lineage>
        <taxon>Bacteria</taxon>
        <taxon>Bacillati</taxon>
        <taxon>Bacillota</taxon>
        <taxon>Bacilli</taxon>
        <taxon>Bacillales</taxon>
        <taxon>Paenibacillaceae</taxon>
        <taxon>Paenibacillus</taxon>
    </lineage>
</organism>
<dbReference type="Pfam" id="PF01547">
    <property type="entry name" value="SBP_bac_1"/>
    <property type="match status" value="1"/>
</dbReference>
<evidence type="ECO:0000256" key="1">
    <source>
        <dbReference type="SAM" id="MobiDB-lite"/>
    </source>
</evidence>
<dbReference type="Proteomes" id="UP000288943">
    <property type="component" value="Chromosome"/>
</dbReference>
<reference evidence="3 6" key="2">
    <citation type="submission" date="2022-05" db="EMBL/GenBank/DDBJ databases">
        <title>Genome Sequencing of Bee-Associated Microbes.</title>
        <authorList>
            <person name="Dunlap C."/>
        </authorList>
    </citation>
    <scope>NUCLEOTIDE SEQUENCE [LARGE SCALE GENOMIC DNA]</scope>
    <source>
        <strain evidence="3 6">NRRL B-23120</strain>
    </source>
</reference>
<dbReference type="Gene3D" id="3.40.190.10">
    <property type="entry name" value="Periplasmic binding protein-like II"/>
    <property type="match status" value="2"/>
</dbReference>
<dbReference type="OrthoDB" id="2498644at2"/>
<dbReference type="GeneID" id="95375871"/>
<feature type="compositionally biased region" description="Low complexity" evidence="1">
    <location>
        <begin position="27"/>
        <end position="41"/>
    </location>
</feature>
<dbReference type="AlphaFoldDB" id="A0A410WWG0"/>
<dbReference type="KEGG" id="pchi:PC41400_13720"/>
<dbReference type="EMBL" id="JAMDMJ010000023">
    <property type="protein sequence ID" value="MCY9597693.1"/>
    <property type="molecule type" value="Genomic_DNA"/>
</dbReference>
<accession>A0A410WWG0</accession>
<keyword evidence="6" id="KW-1185">Reference proteome</keyword>
<keyword evidence="2" id="KW-0732">Signal</keyword>
<gene>
    <name evidence="3" type="ORF">M5X16_18170</name>
    <name evidence="4" type="ORF">PC41400_13720</name>
</gene>
<name>A0A410WWG0_9BACL</name>
<feature type="chain" id="PRO_5019325353" evidence="2">
    <location>
        <begin position="23"/>
        <end position="497"/>
    </location>
</feature>
<dbReference type="PROSITE" id="PS51257">
    <property type="entry name" value="PROKAR_LIPOPROTEIN"/>
    <property type="match status" value="1"/>
</dbReference>
<feature type="region of interest" description="Disordered" evidence="1">
    <location>
        <begin position="22"/>
        <end position="41"/>
    </location>
</feature>
<dbReference type="PANTHER" id="PTHR43649">
    <property type="entry name" value="ARABINOSE-BINDING PROTEIN-RELATED"/>
    <property type="match status" value="1"/>
</dbReference>
<sequence>MLKKAALLLTVAALGVTTAACGGGKETQTGGTSPAPAGGAKPAMRQLMQYGNFDPNKEFTAKTISEKTGYTVNYEMLPAENPDEKLNLLMANKEEYDVMKLSAPQFEKLAASGALEPLDDLLEKHAPNIKAAIDPAAWESAKVNGKIYAIPETGSGLAVGEELVVRQDWMDELGLKTPTNTDELYTVLKTIKEKKNIAPLTGSKDSKESIIGDIGAAFGVTADWVDQNGTLVHQVETPAMKEFLTYMNKLYKEGLIDQEMPINTSAKAIEKFSSGKAAIFKQAYWNAGTTEKALKKNDPNAKTAIIPFLKDKSGKASTFVKANTTWFVTIPKASKHKEDAMKFLDLKLKPDNFIEIAIGKQGEHHEIKDGKYYPILPKFNDELNNGSGFLTGVDYKKYPDYWQARVRKDPVLQAFFEQINKNAEGIIVTDPLAKAPPIADISKSKQKLDKFQTDSMLKFISGADPLSNYDQFLAKWKADGGDAMIKAANEWFKSAKK</sequence>
<proteinExistence type="predicted"/>
<protein>
    <submittedName>
        <fullName evidence="4">ABC transporter substrate-binding protein</fullName>
    </submittedName>
    <submittedName>
        <fullName evidence="3">Extracellular solute-binding protein</fullName>
    </submittedName>
</protein>
<evidence type="ECO:0000313" key="4">
    <source>
        <dbReference type="EMBL" id="QAV18680.1"/>
    </source>
</evidence>
<dbReference type="PANTHER" id="PTHR43649:SF17">
    <property type="entry name" value="ABC TRANSPORTER SOLUTE BINDING PROTEIN-SUGAR TRANSPORT"/>
    <property type="match status" value="1"/>
</dbReference>
<dbReference type="EMBL" id="CP026520">
    <property type="protein sequence ID" value="QAV18680.1"/>
    <property type="molecule type" value="Genomic_DNA"/>
</dbReference>
<evidence type="ECO:0000313" key="6">
    <source>
        <dbReference type="Proteomes" id="UP001527202"/>
    </source>
</evidence>
<dbReference type="RefSeq" id="WP_042227924.1">
    <property type="nucleotide sequence ID" value="NZ_CP026520.1"/>
</dbReference>
<evidence type="ECO:0000256" key="2">
    <source>
        <dbReference type="SAM" id="SignalP"/>
    </source>
</evidence>
<dbReference type="SUPFAM" id="SSF53850">
    <property type="entry name" value="Periplasmic binding protein-like II"/>
    <property type="match status" value="1"/>
</dbReference>
<dbReference type="InterPro" id="IPR050490">
    <property type="entry name" value="Bact_solute-bd_prot1"/>
</dbReference>
<reference evidence="4 5" key="1">
    <citation type="submission" date="2018-01" db="EMBL/GenBank/DDBJ databases">
        <title>The whole genome sequencing and assembly of Paenibacillus chitinolyticus KCCM 41400 strain.</title>
        <authorList>
            <person name="Kim J.-Y."/>
            <person name="Park M.-K."/>
            <person name="Lee Y.-J."/>
            <person name="Yi H."/>
            <person name="Bahn Y.-S."/>
            <person name="Kim J.F."/>
            <person name="Lee D.-W."/>
        </authorList>
    </citation>
    <scope>NUCLEOTIDE SEQUENCE [LARGE SCALE GENOMIC DNA]</scope>
    <source>
        <strain evidence="4 5">KCCM 41400</strain>
    </source>
</reference>
<dbReference type="InterPro" id="IPR006059">
    <property type="entry name" value="SBP"/>
</dbReference>
<evidence type="ECO:0000313" key="5">
    <source>
        <dbReference type="Proteomes" id="UP000288943"/>
    </source>
</evidence>
<evidence type="ECO:0000313" key="3">
    <source>
        <dbReference type="EMBL" id="MCY9597693.1"/>
    </source>
</evidence>